<reference evidence="2" key="2">
    <citation type="submission" date="2016-06" db="EMBL/GenBank/DDBJ databases">
        <title>The genome of a short-lived fish provides insights into sex chromosome evolution and the genetic control of aging.</title>
        <authorList>
            <person name="Reichwald K."/>
            <person name="Felder M."/>
            <person name="Petzold A."/>
            <person name="Koch P."/>
            <person name="Groth M."/>
            <person name="Platzer M."/>
        </authorList>
    </citation>
    <scope>NUCLEOTIDE SEQUENCE</scope>
    <source>
        <tissue evidence="2">Brain</tissue>
    </source>
</reference>
<accession>A0A1A8QHW3</accession>
<gene>
    <name evidence="2" type="primary">PARD6GB</name>
</gene>
<protein>
    <submittedName>
        <fullName evidence="2">Par-6 partitioning defective 6 homolog gamma B</fullName>
    </submittedName>
</protein>
<proteinExistence type="predicted"/>
<evidence type="ECO:0000256" key="1">
    <source>
        <dbReference type="SAM" id="MobiDB-lite"/>
    </source>
</evidence>
<feature type="compositionally biased region" description="Basic and acidic residues" evidence="1">
    <location>
        <begin position="166"/>
        <end position="182"/>
    </location>
</feature>
<organism evidence="2">
    <name type="scientific">Nothobranchius pienaari</name>
    <dbReference type="NCBI Taxonomy" id="704102"/>
    <lineage>
        <taxon>Eukaryota</taxon>
        <taxon>Metazoa</taxon>
        <taxon>Chordata</taxon>
        <taxon>Craniata</taxon>
        <taxon>Vertebrata</taxon>
        <taxon>Euteleostomi</taxon>
        <taxon>Actinopterygii</taxon>
        <taxon>Neopterygii</taxon>
        <taxon>Teleostei</taxon>
        <taxon>Neoteleostei</taxon>
        <taxon>Acanthomorphata</taxon>
        <taxon>Ovalentaria</taxon>
        <taxon>Atherinomorphae</taxon>
        <taxon>Cyprinodontiformes</taxon>
        <taxon>Nothobranchiidae</taxon>
        <taxon>Nothobranchius</taxon>
    </lineage>
</organism>
<reference evidence="2" key="1">
    <citation type="submission" date="2016-05" db="EMBL/GenBank/DDBJ databases">
        <authorList>
            <person name="Lavstsen T."/>
            <person name="Jespersen J.S."/>
        </authorList>
    </citation>
    <scope>NUCLEOTIDE SEQUENCE</scope>
    <source>
        <tissue evidence="2">Brain</tissue>
    </source>
</reference>
<dbReference type="AlphaFoldDB" id="A0A1A8QHW3"/>
<feature type="region of interest" description="Disordered" evidence="1">
    <location>
        <begin position="1"/>
        <end position="20"/>
    </location>
</feature>
<feature type="region of interest" description="Disordered" evidence="1">
    <location>
        <begin position="140"/>
        <end position="182"/>
    </location>
</feature>
<feature type="non-terminal residue" evidence="2">
    <location>
        <position position="1"/>
    </location>
</feature>
<name>A0A1A8QHW3_9TELE</name>
<evidence type="ECO:0000313" key="2">
    <source>
        <dbReference type="EMBL" id="SBR92923.1"/>
    </source>
</evidence>
<feature type="region of interest" description="Disordered" evidence="1">
    <location>
        <begin position="81"/>
        <end position="126"/>
    </location>
</feature>
<feature type="non-terminal residue" evidence="2">
    <location>
        <position position="182"/>
    </location>
</feature>
<sequence>FAKSQLQRSGGKKQVRSRVPEVLLGPGQAWQVRGVLQAHPPHPPHRQHGGVDWLRRRARRPAADQQRRQLLQSSVDCSSAAQDIHTEARRGRLQQLWQQHTNAEEEGSGDTAQQRHQSQAPPHPHRHAARLPTRFLYHRCGHPARIPPPRQTVPSRLGKTPGLLHPRWDQRSRDTSRSGKGP</sequence>
<dbReference type="EMBL" id="HAEG01012659">
    <property type="protein sequence ID" value="SBR92923.1"/>
    <property type="molecule type" value="Transcribed_RNA"/>
</dbReference>